<feature type="transmembrane region" description="Helical" evidence="1">
    <location>
        <begin position="100"/>
        <end position="118"/>
    </location>
</feature>
<dbReference type="RefSeq" id="WP_304995884.1">
    <property type="nucleotide sequence ID" value="NZ_CP101717.1"/>
</dbReference>
<gene>
    <name evidence="2" type="ORF">NFC81_02095</name>
</gene>
<evidence type="ECO:0008006" key="3">
    <source>
        <dbReference type="Google" id="ProtNLM"/>
    </source>
</evidence>
<dbReference type="AlphaFoldDB" id="A0AB38YH08"/>
<organism evidence="2">
    <name type="scientific">Salinispirillum sp. LH 10-3-1</name>
    <dbReference type="NCBI Taxonomy" id="2952525"/>
    <lineage>
        <taxon>Bacteria</taxon>
        <taxon>Pseudomonadati</taxon>
        <taxon>Pseudomonadota</taxon>
        <taxon>Gammaproteobacteria</taxon>
        <taxon>Oceanospirillales</taxon>
        <taxon>Saccharospirillaceae</taxon>
        <taxon>Salinispirillum</taxon>
    </lineage>
</organism>
<keyword evidence="1" id="KW-0472">Membrane</keyword>
<feature type="transmembrane region" description="Helical" evidence="1">
    <location>
        <begin position="44"/>
        <end position="64"/>
    </location>
</feature>
<evidence type="ECO:0000313" key="2">
    <source>
        <dbReference type="EMBL" id="WLD58598.1"/>
    </source>
</evidence>
<keyword evidence="1" id="KW-1133">Transmembrane helix</keyword>
<proteinExistence type="predicted"/>
<feature type="transmembrane region" description="Helical" evidence="1">
    <location>
        <begin position="76"/>
        <end position="94"/>
    </location>
</feature>
<name>A0AB38YH08_9GAMM</name>
<accession>A0AB38YH08</accession>
<keyword evidence="1" id="KW-0812">Transmembrane</keyword>
<dbReference type="EMBL" id="CP101717">
    <property type="protein sequence ID" value="WLD58598.1"/>
    <property type="molecule type" value="Genomic_DNA"/>
</dbReference>
<protein>
    <recommendedName>
        <fullName evidence="3">EamA family transporter</fullName>
    </recommendedName>
</protein>
<reference evidence="2" key="1">
    <citation type="submission" date="2022-07" db="EMBL/GenBank/DDBJ databases">
        <title>Complete genome sequence of Salinispirillum sp. LH10-3-1 capable of multiple carbohydrate inversion isolated from a soda lake.</title>
        <authorList>
            <person name="Liu J."/>
            <person name="Zhai Y."/>
            <person name="Zhang H."/>
            <person name="Yang H."/>
            <person name="Qu J."/>
            <person name="Li J."/>
        </authorList>
    </citation>
    <scope>NUCLEOTIDE SEQUENCE</scope>
    <source>
        <strain evidence="2">LH 10-3-1</strain>
    </source>
</reference>
<evidence type="ECO:0000256" key="1">
    <source>
        <dbReference type="SAM" id="Phobius"/>
    </source>
</evidence>
<sequence>MMMTPLRHLGARLMFVFAVGSLWAVGYLVGPFLADSVAAEELLVLRKITMLLALLCFAIVLLARAQALQWRPWQDTVFQVGGAASVVGIMYVMVDGSATASPILYGIVSLLCVAWVAFQQ</sequence>